<keyword evidence="2" id="KW-1185">Reference proteome</keyword>
<accession>A0ABP9HH33</accession>
<dbReference type="SUPFAM" id="SSF56784">
    <property type="entry name" value="HAD-like"/>
    <property type="match status" value="1"/>
</dbReference>
<comment type="caution">
    <text evidence="1">The sequence shown here is derived from an EMBL/GenBank/DDBJ whole genome shotgun (WGS) entry which is preliminary data.</text>
</comment>
<proteinExistence type="predicted"/>
<dbReference type="InterPro" id="IPR023214">
    <property type="entry name" value="HAD_sf"/>
</dbReference>
<gene>
    <name evidence="1" type="ORF">GCM10023257_03040</name>
</gene>
<sequence length="363" mass="39780">MSTNTTLVKCLVWDLDNTLWSGTILEGDDVRVADAVRDVVTGLDARGIMQSVSSKNDPDLALARLTELGLAEYFVLPQIGWGRKSDAVRRVADRLRFALGTMAFVDDQPAERAEVVHHLPEVRCYAAEDVLSLLDRPEFSPGTVTVDSARRRQMYQASFRREAEQSSFQGPDEEFLRSLDLVMEIRRATGEELTRVEELTLRTSQMNATGIHYGDAELRGLLSDPAHEVLTVTLTDRFGPHGAIGVLLVERHASVWHLKLLATSCRVVSFGAGAAIINWLVGEAARAGVHLLADFRRTERNRMMEVAYRFSGFDDSACGCRAGLAEPPQPEIERLHLVPAPQPAPATLTLRAPELAAAAGAAG</sequence>
<dbReference type="RefSeq" id="WP_226030066.1">
    <property type="nucleotide sequence ID" value="NZ_BAABIV010000002.1"/>
</dbReference>
<protein>
    <submittedName>
        <fullName evidence="1">HAD-IIIC family phosphatase</fullName>
    </submittedName>
</protein>
<reference evidence="2" key="1">
    <citation type="journal article" date="2019" name="Int. J. Syst. Evol. Microbiol.">
        <title>The Global Catalogue of Microorganisms (GCM) 10K type strain sequencing project: providing services to taxonomists for standard genome sequencing and annotation.</title>
        <authorList>
            <consortium name="The Broad Institute Genomics Platform"/>
            <consortium name="The Broad Institute Genome Sequencing Center for Infectious Disease"/>
            <person name="Wu L."/>
            <person name="Ma J."/>
        </authorList>
    </citation>
    <scope>NUCLEOTIDE SEQUENCE [LARGE SCALE GENOMIC DNA]</scope>
    <source>
        <strain evidence="2">JCM 17657</strain>
    </source>
</reference>
<organism evidence="1 2">
    <name type="scientific">Streptomyces hyderabadensis</name>
    <dbReference type="NCBI Taxonomy" id="598549"/>
    <lineage>
        <taxon>Bacteria</taxon>
        <taxon>Bacillati</taxon>
        <taxon>Actinomycetota</taxon>
        <taxon>Actinomycetes</taxon>
        <taxon>Kitasatosporales</taxon>
        <taxon>Streptomycetaceae</taxon>
        <taxon>Streptomyces</taxon>
    </lineage>
</organism>
<dbReference type="EMBL" id="BAABIV010000002">
    <property type="protein sequence ID" value="GAA4970518.1"/>
    <property type="molecule type" value="Genomic_DNA"/>
</dbReference>
<dbReference type="InterPro" id="IPR010033">
    <property type="entry name" value="HAD_SF_ppase_IIIC"/>
</dbReference>
<evidence type="ECO:0000313" key="1">
    <source>
        <dbReference type="EMBL" id="GAA4970518.1"/>
    </source>
</evidence>
<dbReference type="NCBIfam" id="TIGR01681">
    <property type="entry name" value="HAD-SF-IIIC"/>
    <property type="match status" value="1"/>
</dbReference>
<name>A0ABP9HH33_9ACTN</name>
<dbReference type="InterPro" id="IPR036412">
    <property type="entry name" value="HAD-like_sf"/>
</dbReference>
<dbReference type="InterPro" id="IPR010037">
    <property type="entry name" value="FkbH_domain"/>
</dbReference>
<dbReference type="NCBIfam" id="TIGR01686">
    <property type="entry name" value="FkbH"/>
    <property type="match status" value="1"/>
</dbReference>
<dbReference type="Proteomes" id="UP001500610">
    <property type="component" value="Unassembled WGS sequence"/>
</dbReference>
<dbReference type="Gene3D" id="3.40.50.1000">
    <property type="entry name" value="HAD superfamily/HAD-like"/>
    <property type="match status" value="1"/>
</dbReference>
<evidence type="ECO:0000313" key="2">
    <source>
        <dbReference type="Proteomes" id="UP001500610"/>
    </source>
</evidence>